<dbReference type="Proteomes" id="UP000659124">
    <property type="component" value="Unassembled WGS sequence"/>
</dbReference>
<name>A0ABR7TJS5_9BACT</name>
<keyword evidence="3" id="KW-1185">Reference proteome</keyword>
<gene>
    <name evidence="2" type="ORF">ICL07_09940</name>
</gene>
<organism evidence="2 3">
    <name type="scientific">Chitinophaga qingshengii</name>
    <dbReference type="NCBI Taxonomy" id="1569794"/>
    <lineage>
        <taxon>Bacteria</taxon>
        <taxon>Pseudomonadati</taxon>
        <taxon>Bacteroidota</taxon>
        <taxon>Chitinophagia</taxon>
        <taxon>Chitinophagales</taxon>
        <taxon>Chitinophagaceae</taxon>
        <taxon>Chitinophaga</taxon>
    </lineage>
</organism>
<evidence type="ECO:0008006" key="4">
    <source>
        <dbReference type="Google" id="ProtNLM"/>
    </source>
</evidence>
<proteinExistence type="predicted"/>
<keyword evidence="1" id="KW-0472">Membrane</keyword>
<evidence type="ECO:0000256" key="1">
    <source>
        <dbReference type="SAM" id="Phobius"/>
    </source>
</evidence>
<feature type="transmembrane region" description="Helical" evidence="1">
    <location>
        <begin position="39"/>
        <end position="58"/>
    </location>
</feature>
<accession>A0ABR7TJS5</accession>
<dbReference type="RefSeq" id="WP_188087755.1">
    <property type="nucleotide sequence ID" value="NZ_JACVFC010000001.1"/>
</dbReference>
<sequence length="60" mass="6794">MESKKSLLFLFTIIAFILGMALFKQFNFQTFSFAKPALAILYSIVFVASVVFVVRGLIKK</sequence>
<reference evidence="2 3" key="1">
    <citation type="submission" date="2020-09" db="EMBL/GenBank/DDBJ databases">
        <title>Genome sequences of type strains of Chitinophaga qingshengii and Chitinophaga varians.</title>
        <authorList>
            <person name="Kittiwongwattana C."/>
        </authorList>
    </citation>
    <scope>NUCLEOTIDE SEQUENCE [LARGE SCALE GENOMIC DNA]</scope>
    <source>
        <strain evidence="2 3">JCM 30026</strain>
    </source>
</reference>
<evidence type="ECO:0000313" key="2">
    <source>
        <dbReference type="EMBL" id="MBC9930694.1"/>
    </source>
</evidence>
<comment type="caution">
    <text evidence="2">The sequence shown here is derived from an EMBL/GenBank/DDBJ whole genome shotgun (WGS) entry which is preliminary data.</text>
</comment>
<protein>
    <recommendedName>
        <fullName evidence="4">ATP synthase F0 sector subunit C</fullName>
    </recommendedName>
</protein>
<keyword evidence="1" id="KW-1133">Transmembrane helix</keyword>
<dbReference type="EMBL" id="JACVFC010000001">
    <property type="protein sequence ID" value="MBC9930694.1"/>
    <property type="molecule type" value="Genomic_DNA"/>
</dbReference>
<evidence type="ECO:0000313" key="3">
    <source>
        <dbReference type="Proteomes" id="UP000659124"/>
    </source>
</evidence>
<keyword evidence="1" id="KW-0812">Transmembrane</keyword>